<dbReference type="EMBL" id="HACG01014336">
    <property type="protein sequence ID" value="CEK61201.1"/>
    <property type="molecule type" value="Transcribed_RNA"/>
</dbReference>
<gene>
    <name evidence="2" type="primary">ORF41598</name>
</gene>
<proteinExistence type="predicted"/>
<sequence length="116" mass="12761">LSFILPQNCVGSFEALFSELEQRQRELGIRSFGASVTTMEEVFLKVGESLEASDEQYESFPQVINDALTPSARSSNSSDTTPLLNSSHKTYGMSTARKDHLNSFSEDGSDYNPDVA</sequence>
<protein>
    <submittedName>
        <fullName evidence="2">Uncharacterized protein</fullName>
    </submittedName>
</protein>
<name>A0A0B6YZS8_9EUPU</name>
<evidence type="ECO:0000313" key="2">
    <source>
        <dbReference type="EMBL" id="CEK61201.1"/>
    </source>
</evidence>
<evidence type="ECO:0000256" key="1">
    <source>
        <dbReference type="SAM" id="MobiDB-lite"/>
    </source>
</evidence>
<feature type="compositionally biased region" description="Polar residues" evidence="1">
    <location>
        <begin position="71"/>
        <end position="93"/>
    </location>
</feature>
<feature type="non-terminal residue" evidence="2">
    <location>
        <position position="116"/>
    </location>
</feature>
<organism evidence="2">
    <name type="scientific">Arion vulgaris</name>
    <dbReference type="NCBI Taxonomy" id="1028688"/>
    <lineage>
        <taxon>Eukaryota</taxon>
        <taxon>Metazoa</taxon>
        <taxon>Spiralia</taxon>
        <taxon>Lophotrochozoa</taxon>
        <taxon>Mollusca</taxon>
        <taxon>Gastropoda</taxon>
        <taxon>Heterobranchia</taxon>
        <taxon>Euthyneura</taxon>
        <taxon>Panpulmonata</taxon>
        <taxon>Eupulmonata</taxon>
        <taxon>Stylommatophora</taxon>
        <taxon>Helicina</taxon>
        <taxon>Arionoidea</taxon>
        <taxon>Arionidae</taxon>
        <taxon>Arion</taxon>
    </lineage>
</organism>
<feature type="non-terminal residue" evidence="2">
    <location>
        <position position="1"/>
    </location>
</feature>
<dbReference type="AlphaFoldDB" id="A0A0B6YZS8"/>
<reference evidence="2" key="1">
    <citation type="submission" date="2014-12" db="EMBL/GenBank/DDBJ databases">
        <title>Insight into the proteome of Arion vulgaris.</title>
        <authorList>
            <person name="Aradska J."/>
            <person name="Bulat T."/>
            <person name="Smidak R."/>
            <person name="Sarate P."/>
            <person name="Gangsoo J."/>
            <person name="Sialana F."/>
            <person name="Bilban M."/>
            <person name="Lubec G."/>
        </authorList>
    </citation>
    <scope>NUCLEOTIDE SEQUENCE</scope>
    <source>
        <tissue evidence="2">Skin</tissue>
    </source>
</reference>
<feature type="region of interest" description="Disordered" evidence="1">
    <location>
        <begin position="68"/>
        <end position="116"/>
    </location>
</feature>
<accession>A0A0B6YZS8</accession>